<protein>
    <submittedName>
        <fullName evidence="1">DUF1289 domain-containing protein</fullName>
    </submittedName>
</protein>
<reference evidence="1 2" key="1">
    <citation type="journal article" date="2011" name="Int. J. Syst. Evol. Microbiol.">
        <title>Description of Undibacterium oligocarboniphilum sp. nov., isolated from purified water, and Undibacterium pigrum strain CCUG 49012 as the type strain of Undibacterium parvum sp. nov., and emended descriptions of the genus Undibacterium and the species Undibacterium pigrum.</title>
        <authorList>
            <person name="Eder W."/>
            <person name="Wanner G."/>
            <person name="Ludwig W."/>
            <person name="Busse H.J."/>
            <person name="Ziemke-Kageler F."/>
            <person name="Lang E."/>
        </authorList>
    </citation>
    <scope>NUCLEOTIDE SEQUENCE [LARGE SCALE GENOMIC DNA]</scope>
    <source>
        <strain evidence="1 2">DSM 23061</strain>
    </source>
</reference>
<dbReference type="Proteomes" id="UP000275663">
    <property type="component" value="Chromosome"/>
</dbReference>
<dbReference type="PANTHER" id="PTHR35175:SF2">
    <property type="entry name" value="DUF1289 DOMAIN-CONTAINING PROTEIN"/>
    <property type="match status" value="1"/>
</dbReference>
<dbReference type="EMBL" id="CP034464">
    <property type="protein sequence ID" value="AZP14525.1"/>
    <property type="molecule type" value="Genomic_DNA"/>
</dbReference>
<gene>
    <name evidence="1" type="ORF">EJN92_11025</name>
</gene>
<dbReference type="AlphaFoldDB" id="A0A3S9HR04"/>
<evidence type="ECO:0000313" key="2">
    <source>
        <dbReference type="Proteomes" id="UP000275663"/>
    </source>
</evidence>
<organism evidence="1 2">
    <name type="scientific">Undibacterium parvum</name>
    <dbReference type="NCBI Taxonomy" id="401471"/>
    <lineage>
        <taxon>Bacteria</taxon>
        <taxon>Pseudomonadati</taxon>
        <taxon>Pseudomonadota</taxon>
        <taxon>Betaproteobacteria</taxon>
        <taxon>Burkholderiales</taxon>
        <taxon>Oxalobacteraceae</taxon>
        <taxon>Undibacterium</taxon>
    </lineage>
</organism>
<dbReference type="KEGG" id="upv:EJN92_11025"/>
<accession>A0A3S9HR04</accession>
<name>A0A3S9HR04_9BURK</name>
<dbReference type="Pfam" id="PF06945">
    <property type="entry name" value="DUF1289"/>
    <property type="match status" value="1"/>
</dbReference>
<sequence length="59" mass="6656">MSASEVPSPCIGICKMDEERKWCSGCFRSIPELTAWSTASADSKRAVWREIKQRMFVSA</sequence>
<dbReference type="OrthoDB" id="8911262at2"/>
<proteinExistence type="predicted"/>
<dbReference type="PANTHER" id="PTHR35175">
    <property type="entry name" value="DUF1289 DOMAIN-CONTAINING PROTEIN"/>
    <property type="match status" value="1"/>
</dbReference>
<evidence type="ECO:0000313" key="1">
    <source>
        <dbReference type="EMBL" id="AZP14525.1"/>
    </source>
</evidence>
<dbReference type="InterPro" id="IPR010710">
    <property type="entry name" value="DUF1289"/>
</dbReference>
<keyword evidence="2" id="KW-1185">Reference proteome</keyword>